<dbReference type="PANTHER" id="PTHR20963:SF8">
    <property type="entry name" value="MULTIPLE INOSITOL POLYPHOSPHATE PHOSPHATASE 1"/>
    <property type="match status" value="1"/>
</dbReference>
<dbReference type="EC" id="3.1.3.80" evidence="3"/>
<evidence type="ECO:0000256" key="12">
    <source>
        <dbReference type="ARBA" id="ARBA00043691"/>
    </source>
</evidence>
<gene>
    <name evidence="15" type="ORF">B0H50_101274</name>
</gene>
<comment type="catalytic activity">
    <reaction evidence="13">
        <text>(2R)-2,3-bisphosphoglycerate + H2O = (2R)-2-phosphoglycerate + phosphate</text>
        <dbReference type="Rhea" id="RHEA:27381"/>
        <dbReference type="ChEBI" id="CHEBI:15377"/>
        <dbReference type="ChEBI" id="CHEBI:43474"/>
        <dbReference type="ChEBI" id="CHEBI:58248"/>
        <dbReference type="ChEBI" id="CHEBI:58289"/>
        <dbReference type="EC" id="3.1.3.80"/>
    </reaction>
    <physiologicalReaction direction="left-to-right" evidence="13">
        <dbReference type="Rhea" id="RHEA:27382"/>
    </physiologicalReaction>
</comment>
<keyword evidence="7" id="KW-0378">Hydrolase</keyword>
<dbReference type="Gene3D" id="3.40.50.1240">
    <property type="entry name" value="Phosphoglycerate mutase-like"/>
    <property type="match status" value="1"/>
</dbReference>
<dbReference type="CDD" id="cd07061">
    <property type="entry name" value="HP_HAP_like"/>
    <property type="match status" value="1"/>
</dbReference>
<evidence type="ECO:0000256" key="6">
    <source>
        <dbReference type="ARBA" id="ARBA00022729"/>
    </source>
</evidence>
<evidence type="ECO:0000256" key="14">
    <source>
        <dbReference type="SAM" id="SignalP"/>
    </source>
</evidence>
<name>A0ABX5LQR1_9BACT</name>
<comment type="catalytic activity">
    <reaction evidence="10">
        <text>1D-myo-inositol 1,2,5,6-tetrakisphosphate + H2O = 1D-myo-inositol 1,2,6-trisphosphate + phosphate</text>
        <dbReference type="Rhea" id="RHEA:77119"/>
        <dbReference type="ChEBI" id="CHEBI:15377"/>
        <dbReference type="ChEBI" id="CHEBI:43474"/>
        <dbReference type="ChEBI" id="CHEBI:195535"/>
        <dbReference type="ChEBI" id="CHEBI:195537"/>
        <dbReference type="EC" id="3.1.3.62"/>
    </reaction>
    <physiologicalReaction direction="left-to-right" evidence="10">
        <dbReference type="Rhea" id="RHEA:77120"/>
    </physiologicalReaction>
</comment>
<dbReference type="InterPro" id="IPR029033">
    <property type="entry name" value="His_PPase_superfam"/>
</dbReference>
<comment type="catalytic activity">
    <reaction evidence="11">
        <text>1D-myo-inositol 1,2,4,5,6-pentakisphosphate + H2O = 1D-myo-inositol 1,2,5,6-tetrakisphosphate + phosphate</text>
        <dbReference type="Rhea" id="RHEA:77115"/>
        <dbReference type="ChEBI" id="CHEBI:15377"/>
        <dbReference type="ChEBI" id="CHEBI:43474"/>
        <dbReference type="ChEBI" id="CHEBI:57798"/>
        <dbReference type="ChEBI" id="CHEBI:195535"/>
        <dbReference type="EC" id="3.1.3.62"/>
    </reaction>
    <physiologicalReaction direction="left-to-right" evidence="11">
        <dbReference type="Rhea" id="RHEA:77116"/>
    </physiologicalReaction>
</comment>
<feature type="chain" id="PRO_5046404737" description="Multiple inositol polyphosphate phosphatase 1" evidence="14">
    <location>
        <begin position="19"/>
        <end position="433"/>
    </location>
</feature>
<dbReference type="Pfam" id="PF00328">
    <property type="entry name" value="His_Phos_2"/>
    <property type="match status" value="1"/>
</dbReference>
<evidence type="ECO:0000313" key="16">
    <source>
        <dbReference type="Proteomes" id="UP000245523"/>
    </source>
</evidence>
<comment type="caution">
    <text evidence="15">The sequence shown here is derived from an EMBL/GenBank/DDBJ whole genome shotgun (WGS) entry which is preliminary data.</text>
</comment>
<sequence>MMKLVALFLCALCTLSFAENHLENLDELHKLGSTYYAYPTPNVKYTKAPKGYKPFYISHYGRHGSRFHYSADDYIYLYKTLAKADSLNQLSELGKSLFKRIKSFYEYAANRAGDLTQLGVKQHQEIAKRMIKNFPEIFKDSAQIEAYSSTSIRCVLSMASFLEELRAQKPKIKIHQESSKYLMRFICPLEFSKIINETNTQSWQKENEKLYSHVNPSRLIHLIFKDSLYVQENLDAGNFYSKLFEITNSLQNVPEIQTELYDLWTYDELFAKWKAQNAWWYNTLASSPLSNAKGLENAKPLLQDILTKADLILNDSKKNKDHVKVTLRFGHDTVILPFAALLQLENANVKTSDMENLHLVWKDYEISPMAANFQFIFYQSNQKDSPILVKLLHNEIEQNLPIECDKLKHKFCPEKPYVLYDDFKNFYSNILAK</sequence>
<evidence type="ECO:0000256" key="1">
    <source>
        <dbReference type="ARBA" id="ARBA00004370"/>
    </source>
</evidence>
<protein>
    <recommendedName>
        <fullName evidence="5">Multiple inositol polyphosphate phosphatase 1</fullName>
        <ecNumber evidence="4">3.1.3.62</ecNumber>
        <ecNumber evidence="3">3.1.3.80</ecNumber>
    </recommendedName>
    <alternativeName>
        <fullName evidence="9">2,3-bisphosphoglycerate 3-phosphatase</fullName>
    </alternativeName>
</protein>
<dbReference type="InterPro" id="IPR000560">
    <property type="entry name" value="His_Pase_clade-2"/>
</dbReference>
<feature type="signal peptide" evidence="14">
    <location>
        <begin position="1"/>
        <end position="18"/>
    </location>
</feature>
<dbReference type="EMBL" id="QGHD01000001">
    <property type="protein sequence ID" value="PWL04259.1"/>
    <property type="molecule type" value="Genomic_DNA"/>
</dbReference>
<keyword evidence="16" id="KW-1185">Reference proteome</keyword>
<dbReference type="EC" id="3.1.3.62" evidence="4"/>
<dbReference type="SUPFAM" id="SSF53254">
    <property type="entry name" value="Phosphoglycerate mutase-like"/>
    <property type="match status" value="1"/>
</dbReference>
<evidence type="ECO:0000313" key="15">
    <source>
        <dbReference type="EMBL" id="PWL04259.1"/>
    </source>
</evidence>
<evidence type="ECO:0000256" key="7">
    <source>
        <dbReference type="ARBA" id="ARBA00022801"/>
    </source>
</evidence>
<evidence type="ECO:0000256" key="5">
    <source>
        <dbReference type="ARBA" id="ARBA00018097"/>
    </source>
</evidence>
<evidence type="ECO:0000256" key="3">
    <source>
        <dbReference type="ARBA" id="ARBA00012976"/>
    </source>
</evidence>
<comment type="catalytic activity">
    <reaction evidence="12">
        <text>1D-myo-inositol hexakisphosphate + H2O = 1D-myo-inositol 1,2,4,5,6-pentakisphosphate + phosphate</text>
        <dbReference type="Rhea" id="RHEA:16989"/>
        <dbReference type="ChEBI" id="CHEBI:15377"/>
        <dbReference type="ChEBI" id="CHEBI:43474"/>
        <dbReference type="ChEBI" id="CHEBI:57798"/>
        <dbReference type="ChEBI" id="CHEBI:58130"/>
        <dbReference type="EC" id="3.1.3.62"/>
    </reaction>
    <physiologicalReaction direction="left-to-right" evidence="12">
        <dbReference type="Rhea" id="RHEA:16990"/>
    </physiologicalReaction>
</comment>
<accession>A0ABX5LQR1</accession>
<organism evidence="15 16">
    <name type="scientific">Hallerella porci</name>
    <dbReference type="NCBI Taxonomy" id="1945871"/>
    <lineage>
        <taxon>Bacteria</taxon>
        <taxon>Pseudomonadati</taxon>
        <taxon>Fibrobacterota</taxon>
        <taxon>Fibrobacteria</taxon>
        <taxon>Fibrobacterales</taxon>
        <taxon>Fibrobacteraceae</taxon>
        <taxon>Hallerella</taxon>
    </lineage>
</organism>
<keyword evidence="8" id="KW-0472">Membrane</keyword>
<comment type="similarity">
    <text evidence="2">Belongs to the histidine acid phosphatase family. MINPP1 subfamily.</text>
</comment>
<evidence type="ECO:0000256" key="8">
    <source>
        <dbReference type="ARBA" id="ARBA00023136"/>
    </source>
</evidence>
<dbReference type="PANTHER" id="PTHR20963">
    <property type="entry name" value="MULTIPLE INOSITOL POLYPHOSPHATE PHOSPHATASE-RELATED"/>
    <property type="match status" value="1"/>
</dbReference>
<evidence type="ECO:0000256" key="10">
    <source>
        <dbReference type="ARBA" id="ARBA00043668"/>
    </source>
</evidence>
<dbReference type="Proteomes" id="UP000245523">
    <property type="component" value="Unassembled WGS sequence"/>
</dbReference>
<keyword evidence="6 14" id="KW-0732">Signal</keyword>
<evidence type="ECO:0000256" key="2">
    <source>
        <dbReference type="ARBA" id="ARBA00008422"/>
    </source>
</evidence>
<evidence type="ECO:0000256" key="9">
    <source>
        <dbReference type="ARBA" id="ARBA00031642"/>
    </source>
</evidence>
<evidence type="ECO:0000256" key="11">
    <source>
        <dbReference type="ARBA" id="ARBA00043671"/>
    </source>
</evidence>
<comment type="subcellular location">
    <subcellularLocation>
        <location evidence="1">Membrane</location>
    </subcellularLocation>
</comment>
<evidence type="ECO:0000256" key="13">
    <source>
        <dbReference type="ARBA" id="ARBA00043832"/>
    </source>
</evidence>
<dbReference type="RefSeq" id="WP_106198102.1">
    <property type="nucleotide sequence ID" value="NZ_QGHD01000001.1"/>
</dbReference>
<reference evidence="15 16" key="1">
    <citation type="submission" date="2018-05" db="EMBL/GenBank/DDBJ databases">
        <title>Animal gut microbial communities from fecal samples from Wisconsin, USA.</title>
        <authorList>
            <person name="Neumann A."/>
        </authorList>
    </citation>
    <scope>NUCLEOTIDE SEQUENCE [LARGE SCALE GENOMIC DNA]</scope>
    <source>
        <strain evidence="15 16">UWS4</strain>
    </source>
</reference>
<proteinExistence type="inferred from homology"/>
<evidence type="ECO:0000256" key="4">
    <source>
        <dbReference type="ARBA" id="ARBA00013040"/>
    </source>
</evidence>